<dbReference type="InterPro" id="IPR012902">
    <property type="entry name" value="N_methyl_site"/>
</dbReference>
<dbReference type="PANTHER" id="PTHR30093:SF47">
    <property type="entry name" value="TYPE IV PILUS NON-CORE MINOR PILIN PILE"/>
    <property type="match status" value="1"/>
</dbReference>
<gene>
    <name evidence="2" type="ORF">GCM10023165_55670</name>
</gene>
<dbReference type="EMBL" id="BAABGJ010000081">
    <property type="protein sequence ID" value="GAA4359498.1"/>
    <property type="molecule type" value="Genomic_DNA"/>
</dbReference>
<dbReference type="RefSeq" id="WP_345542089.1">
    <property type="nucleotide sequence ID" value="NZ_BAABGJ010000081.1"/>
</dbReference>
<name>A0ABP8IIC8_9BURK</name>
<dbReference type="Pfam" id="PF16732">
    <property type="entry name" value="ComP_DUS"/>
    <property type="match status" value="1"/>
</dbReference>
<organism evidence="2 3">
    <name type="scientific">Variovorax defluvii</name>
    <dbReference type="NCBI Taxonomy" id="913761"/>
    <lineage>
        <taxon>Bacteria</taxon>
        <taxon>Pseudomonadati</taxon>
        <taxon>Pseudomonadota</taxon>
        <taxon>Betaproteobacteria</taxon>
        <taxon>Burkholderiales</taxon>
        <taxon>Comamonadaceae</taxon>
        <taxon>Variovorax</taxon>
    </lineage>
</organism>
<dbReference type="InterPro" id="IPR031982">
    <property type="entry name" value="PilE-like"/>
</dbReference>
<keyword evidence="1" id="KW-1133">Transmembrane helix</keyword>
<reference evidence="3" key="1">
    <citation type="journal article" date="2019" name="Int. J. Syst. Evol. Microbiol.">
        <title>The Global Catalogue of Microorganisms (GCM) 10K type strain sequencing project: providing services to taxonomists for standard genome sequencing and annotation.</title>
        <authorList>
            <consortium name="The Broad Institute Genomics Platform"/>
            <consortium name="The Broad Institute Genome Sequencing Center for Infectious Disease"/>
            <person name="Wu L."/>
            <person name="Ma J."/>
        </authorList>
    </citation>
    <scope>NUCLEOTIDE SEQUENCE [LARGE SCALE GENOMIC DNA]</scope>
    <source>
        <strain evidence="3">JCM 17804</strain>
    </source>
</reference>
<protein>
    <submittedName>
        <fullName evidence="2">Type IV pilin protein</fullName>
    </submittedName>
</protein>
<keyword evidence="1" id="KW-0472">Membrane</keyword>
<dbReference type="PROSITE" id="PS00409">
    <property type="entry name" value="PROKAR_NTER_METHYL"/>
    <property type="match status" value="1"/>
</dbReference>
<dbReference type="PANTHER" id="PTHR30093">
    <property type="entry name" value="GENERAL SECRETION PATHWAY PROTEIN G"/>
    <property type="match status" value="1"/>
</dbReference>
<evidence type="ECO:0000313" key="2">
    <source>
        <dbReference type="EMBL" id="GAA4359498.1"/>
    </source>
</evidence>
<dbReference type="InterPro" id="IPR045584">
    <property type="entry name" value="Pilin-like"/>
</dbReference>
<keyword evidence="1" id="KW-0812">Transmembrane</keyword>
<comment type="caution">
    <text evidence="2">The sequence shown here is derived from an EMBL/GenBank/DDBJ whole genome shotgun (WGS) entry which is preliminary data.</text>
</comment>
<feature type="transmembrane region" description="Helical" evidence="1">
    <location>
        <begin position="12"/>
        <end position="35"/>
    </location>
</feature>
<keyword evidence="3" id="KW-1185">Reference proteome</keyword>
<accession>A0ABP8IIC8</accession>
<dbReference type="NCBIfam" id="TIGR02532">
    <property type="entry name" value="IV_pilin_GFxxxE"/>
    <property type="match status" value="1"/>
</dbReference>
<proteinExistence type="predicted"/>
<dbReference type="SUPFAM" id="SSF54523">
    <property type="entry name" value="Pili subunits"/>
    <property type="match status" value="1"/>
</dbReference>
<evidence type="ECO:0000256" key="1">
    <source>
        <dbReference type="SAM" id="Phobius"/>
    </source>
</evidence>
<dbReference type="Pfam" id="PF07963">
    <property type="entry name" value="N_methyl"/>
    <property type="match status" value="1"/>
</dbReference>
<sequence>MKTTSLRGNRGFTLIELMITVAVVAILAAIAYPSYRESVAKGRRAQAKTMMAQAQQWLERHYSENYRYDQTTAGAAVDNSEGGLFKSQFGVVPVSSEGAPVYNIGITTGTGGRTYTLTATRTGAMASDRCGDLSITNTGKKTVANHSFGSGAVADLEALQKCWN</sequence>
<dbReference type="Proteomes" id="UP001500975">
    <property type="component" value="Unassembled WGS sequence"/>
</dbReference>
<evidence type="ECO:0000313" key="3">
    <source>
        <dbReference type="Proteomes" id="UP001500975"/>
    </source>
</evidence>
<dbReference type="Gene3D" id="3.30.700.10">
    <property type="entry name" value="Glycoprotein, Type 4 Pilin"/>
    <property type="match status" value="1"/>
</dbReference>